<reference evidence="2 3" key="1">
    <citation type="journal article" date="2012" name="Genome Biol.">
        <title>Genome and low-iron response of an oceanic diatom adapted to chronic iron limitation.</title>
        <authorList>
            <person name="Lommer M."/>
            <person name="Specht M."/>
            <person name="Roy A.S."/>
            <person name="Kraemer L."/>
            <person name="Andreson R."/>
            <person name="Gutowska M.A."/>
            <person name="Wolf J."/>
            <person name="Bergner S.V."/>
            <person name="Schilhabel M.B."/>
            <person name="Klostermeier U.C."/>
            <person name="Beiko R.G."/>
            <person name="Rosenstiel P."/>
            <person name="Hippler M."/>
            <person name="Laroche J."/>
        </authorList>
    </citation>
    <scope>NUCLEOTIDE SEQUENCE [LARGE SCALE GENOMIC DNA]</scope>
    <source>
        <strain evidence="2 3">CCMP1005</strain>
    </source>
</reference>
<sequence>MPSRRGSPAAPGKPSFPRFKVYYLPRRRVRFEPRPLDFRERDLTNATAYGEPKASATISGIRGRMPSPSRRHRHRAKQHRAEAAPGPDGDDNGPGSEPPPHGRFRYVSTFVTSRRRPPAAVGKPSFAYFPVDYLPHDVLRPDEPTDLREREISPLHATSYERSEDIGPKRRKQRIGAVYPASAKTDSFNIVLPSQQFWPVK</sequence>
<feature type="compositionally biased region" description="Basic and acidic residues" evidence="1">
    <location>
        <begin position="33"/>
        <end position="43"/>
    </location>
</feature>
<gene>
    <name evidence="2" type="ORF">THAOC_13349</name>
</gene>
<keyword evidence="3" id="KW-1185">Reference proteome</keyword>
<feature type="compositionally biased region" description="Basic residues" evidence="1">
    <location>
        <begin position="69"/>
        <end position="78"/>
    </location>
</feature>
<name>K0SXM9_THAOC</name>
<dbReference type="Proteomes" id="UP000266841">
    <property type="component" value="Unassembled WGS sequence"/>
</dbReference>
<dbReference type="eggNOG" id="ENOG502R2HC">
    <property type="taxonomic scope" value="Eukaryota"/>
</dbReference>
<evidence type="ECO:0000313" key="2">
    <source>
        <dbReference type="EMBL" id="EJK65761.1"/>
    </source>
</evidence>
<feature type="region of interest" description="Disordered" evidence="1">
    <location>
        <begin position="145"/>
        <end position="173"/>
    </location>
</feature>
<dbReference type="AlphaFoldDB" id="K0SXM9"/>
<evidence type="ECO:0000256" key="1">
    <source>
        <dbReference type="SAM" id="MobiDB-lite"/>
    </source>
</evidence>
<feature type="compositionally biased region" description="Basic and acidic residues" evidence="1">
    <location>
        <begin position="145"/>
        <end position="168"/>
    </location>
</feature>
<comment type="caution">
    <text evidence="2">The sequence shown here is derived from an EMBL/GenBank/DDBJ whole genome shotgun (WGS) entry which is preliminary data.</text>
</comment>
<protein>
    <submittedName>
        <fullName evidence="2">Uncharacterized protein</fullName>
    </submittedName>
</protein>
<evidence type="ECO:0000313" key="3">
    <source>
        <dbReference type="Proteomes" id="UP000266841"/>
    </source>
</evidence>
<feature type="region of interest" description="Disordered" evidence="1">
    <location>
        <begin position="33"/>
        <end position="105"/>
    </location>
</feature>
<dbReference type="EMBL" id="AGNL01015499">
    <property type="protein sequence ID" value="EJK65761.1"/>
    <property type="molecule type" value="Genomic_DNA"/>
</dbReference>
<proteinExistence type="predicted"/>
<accession>K0SXM9</accession>
<organism evidence="2 3">
    <name type="scientific">Thalassiosira oceanica</name>
    <name type="common">Marine diatom</name>
    <dbReference type="NCBI Taxonomy" id="159749"/>
    <lineage>
        <taxon>Eukaryota</taxon>
        <taxon>Sar</taxon>
        <taxon>Stramenopiles</taxon>
        <taxon>Ochrophyta</taxon>
        <taxon>Bacillariophyta</taxon>
        <taxon>Coscinodiscophyceae</taxon>
        <taxon>Thalassiosirophycidae</taxon>
        <taxon>Thalassiosirales</taxon>
        <taxon>Thalassiosiraceae</taxon>
        <taxon>Thalassiosira</taxon>
    </lineage>
</organism>